<proteinExistence type="predicted"/>
<feature type="region of interest" description="Disordered" evidence="1">
    <location>
        <begin position="44"/>
        <end position="69"/>
    </location>
</feature>
<name>A0ABQ4BQP4_9ACTN</name>
<keyword evidence="3" id="KW-1185">Reference proteome</keyword>
<dbReference type="Proteomes" id="UP000624709">
    <property type="component" value="Unassembled WGS sequence"/>
</dbReference>
<reference evidence="2 3" key="1">
    <citation type="submission" date="2021-01" db="EMBL/GenBank/DDBJ databases">
        <title>Whole genome shotgun sequence of Actinoplanes palleronii NBRC 14916.</title>
        <authorList>
            <person name="Komaki H."/>
            <person name="Tamura T."/>
        </authorList>
    </citation>
    <scope>NUCLEOTIDE SEQUENCE [LARGE SCALE GENOMIC DNA]</scope>
    <source>
        <strain evidence="2 3">NBRC 14916</strain>
    </source>
</reference>
<dbReference type="EMBL" id="BOMS01000162">
    <property type="protein sequence ID" value="GIE72997.1"/>
    <property type="molecule type" value="Genomic_DNA"/>
</dbReference>
<evidence type="ECO:0000313" key="2">
    <source>
        <dbReference type="EMBL" id="GIE72997.1"/>
    </source>
</evidence>
<accession>A0ABQ4BQP4</accession>
<evidence type="ECO:0000256" key="1">
    <source>
        <dbReference type="SAM" id="MobiDB-lite"/>
    </source>
</evidence>
<feature type="compositionally biased region" description="Basic residues" evidence="1">
    <location>
        <begin position="48"/>
        <end position="62"/>
    </location>
</feature>
<sequence>MSSGFPPAADDGGLPLFPLRVAAAEAALATGGWQNQYARMLHRDGSTRHVRSRRGDRARRRAGGVSLVR</sequence>
<protein>
    <submittedName>
        <fullName evidence="2">Uncharacterized protein</fullName>
    </submittedName>
</protein>
<gene>
    <name evidence="2" type="ORF">Apa02nite_091050</name>
</gene>
<comment type="caution">
    <text evidence="2">The sequence shown here is derived from an EMBL/GenBank/DDBJ whole genome shotgun (WGS) entry which is preliminary data.</text>
</comment>
<organism evidence="2 3">
    <name type="scientific">Actinoplanes palleronii</name>
    <dbReference type="NCBI Taxonomy" id="113570"/>
    <lineage>
        <taxon>Bacteria</taxon>
        <taxon>Bacillati</taxon>
        <taxon>Actinomycetota</taxon>
        <taxon>Actinomycetes</taxon>
        <taxon>Micromonosporales</taxon>
        <taxon>Micromonosporaceae</taxon>
        <taxon>Actinoplanes</taxon>
    </lineage>
</organism>
<evidence type="ECO:0000313" key="3">
    <source>
        <dbReference type="Proteomes" id="UP000624709"/>
    </source>
</evidence>